<dbReference type="PATRIC" id="fig|1225564.3.peg.5987"/>
<evidence type="ECO:0000313" key="3">
    <source>
        <dbReference type="Proteomes" id="UP000035489"/>
    </source>
</evidence>
<dbReference type="EMBL" id="LCYG01000063">
    <property type="protein sequence ID" value="KLK90897.1"/>
    <property type="molecule type" value="Genomic_DNA"/>
</dbReference>
<keyword evidence="3" id="KW-1185">Reference proteome</keyword>
<dbReference type="Proteomes" id="UP000035489">
    <property type="component" value="Unassembled WGS sequence"/>
</dbReference>
<accession>A0A0H1RE83</accession>
<reference evidence="2 3" key="1">
    <citation type="submission" date="2015-05" db="EMBL/GenBank/DDBJ databases">
        <title>Draft genome sequence of Microvirga vignae strain BR3299, a novel nitrogen fixing bacteria isolated from Brazil semi-aired region.</title>
        <authorList>
            <person name="Zilli J.E."/>
            <person name="Passos S.R."/>
            <person name="Leite J."/>
            <person name="Baldani J.I."/>
            <person name="Xavier G.R."/>
            <person name="Rumjaneck N.G."/>
            <person name="Simoes-Araujo J.L."/>
        </authorList>
    </citation>
    <scope>NUCLEOTIDE SEQUENCE [LARGE SCALE GENOMIC DNA]</scope>
    <source>
        <strain evidence="2 3">BR3299</strain>
    </source>
</reference>
<name>A0A0H1RE83_9HYPH</name>
<keyword evidence="1" id="KW-0812">Transmembrane</keyword>
<evidence type="ECO:0000313" key="2">
    <source>
        <dbReference type="EMBL" id="KLK90897.1"/>
    </source>
</evidence>
<sequence length="95" mass="10330">MFIDFVSTSPDVRVYARDYLVFAALTPFIGAAAFAFDGIYTGATWTGAMRNLMILAFAIYGLVLHDEIASGELAAYTCAISNLTRSAYFACYCPT</sequence>
<proteinExistence type="predicted"/>
<keyword evidence="1" id="KW-1133">Transmembrane helix</keyword>
<protein>
    <submittedName>
        <fullName evidence="2">Uncharacterized protein</fullName>
    </submittedName>
</protein>
<organism evidence="2 3">
    <name type="scientific">Microvirga vignae</name>
    <dbReference type="NCBI Taxonomy" id="1225564"/>
    <lineage>
        <taxon>Bacteria</taxon>
        <taxon>Pseudomonadati</taxon>
        <taxon>Pseudomonadota</taxon>
        <taxon>Alphaproteobacteria</taxon>
        <taxon>Hyphomicrobiales</taxon>
        <taxon>Methylobacteriaceae</taxon>
        <taxon>Microvirga</taxon>
    </lineage>
</organism>
<dbReference type="STRING" id="1225564.AA309_22920"/>
<dbReference type="AlphaFoldDB" id="A0A0H1RE83"/>
<keyword evidence="1" id="KW-0472">Membrane</keyword>
<comment type="caution">
    <text evidence="2">The sequence shown here is derived from an EMBL/GenBank/DDBJ whole genome shotgun (WGS) entry which is preliminary data.</text>
</comment>
<gene>
    <name evidence="2" type="ORF">AA309_22920</name>
</gene>
<evidence type="ECO:0000256" key="1">
    <source>
        <dbReference type="SAM" id="Phobius"/>
    </source>
</evidence>
<feature type="transmembrane region" description="Helical" evidence="1">
    <location>
        <begin position="20"/>
        <end position="43"/>
    </location>
</feature>